<dbReference type="PANTHER" id="PTHR45688:SF13">
    <property type="entry name" value="ALANINE--GLYOXYLATE AMINOTRANSFERASE 2-LIKE"/>
    <property type="match status" value="1"/>
</dbReference>
<dbReference type="Proteomes" id="UP001059380">
    <property type="component" value="Chromosome"/>
</dbReference>
<comment type="cofactor">
    <cofactor evidence="1">
        <name>pyridoxal 5'-phosphate</name>
        <dbReference type="ChEBI" id="CHEBI:597326"/>
    </cofactor>
</comment>
<dbReference type="EMBL" id="CP093313">
    <property type="protein sequence ID" value="UWZ86827.1"/>
    <property type="molecule type" value="Genomic_DNA"/>
</dbReference>
<reference evidence="6" key="1">
    <citation type="submission" date="2021-04" db="EMBL/GenBank/DDBJ databases">
        <title>Phylogenetic analysis of Acidobacteriaceae.</title>
        <authorList>
            <person name="Qiu L."/>
            <person name="Zhang Q."/>
        </authorList>
    </citation>
    <scope>NUCLEOTIDE SEQUENCE</scope>
    <source>
        <strain evidence="6">DSM 25168</strain>
    </source>
</reference>
<feature type="domain" description="Aminoglycoside phosphotransferase" evidence="5">
    <location>
        <begin position="32"/>
        <end position="258"/>
    </location>
</feature>
<dbReference type="CDD" id="cd00610">
    <property type="entry name" value="OAT_like"/>
    <property type="match status" value="1"/>
</dbReference>
<name>A0A9J7BVC1_9BACT</name>
<dbReference type="InterPro" id="IPR005814">
    <property type="entry name" value="Aminotrans_3"/>
</dbReference>
<protein>
    <submittedName>
        <fullName evidence="6">Aminotransferase class III-fold pyridoxal phosphate-dependent enzyme</fullName>
    </submittedName>
</protein>
<accession>A0A9J7BVC1</accession>
<evidence type="ECO:0000259" key="4">
    <source>
        <dbReference type="Pfam" id="PF01551"/>
    </source>
</evidence>
<dbReference type="GO" id="GO:0008483">
    <property type="term" value="F:transaminase activity"/>
    <property type="evidence" value="ECO:0007669"/>
    <property type="project" value="UniProtKB-KW"/>
</dbReference>
<dbReference type="Pfam" id="PF01551">
    <property type="entry name" value="Peptidase_M23"/>
    <property type="match status" value="1"/>
</dbReference>
<dbReference type="GO" id="GO:0030170">
    <property type="term" value="F:pyridoxal phosphate binding"/>
    <property type="evidence" value="ECO:0007669"/>
    <property type="project" value="InterPro"/>
</dbReference>
<evidence type="ECO:0000256" key="1">
    <source>
        <dbReference type="ARBA" id="ARBA00001933"/>
    </source>
</evidence>
<dbReference type="InterPro" id="IPR011009">
    <property type="entry name" value="Kinase-like_dom_sf"/>
</dbReference>
<dbReference type="InterPro" id="IPR015424">
    <property type="entry name" value="PyrdxlP-dep_Trfase"/>
</dbReference>
<dbReference type="InterPro" id="IPR049704">
    <property type="entry name" value="Aminotrans_3_PPA_site"/>
</dbReference>
<dbReference type="Gene3D" id="3.90.1200.10">
    <property type="match status" value="1"/>
</dbReference>
<evidence type="ECO:0000256" key="2">
    <source>
        <dbReference type="ARBA" id="ARBA00008954"/>
    </source>
</evidence>
<dbReference type="KEGG" id="orp:MOP44_12965"/>
<dbReference type="InterPro" id="IPR011055">
    <property type="entry name" value="Dup_hybrid_motif"/>
</dbReference>
<dbReference type="InterPro" id="IPR002575">
    <property type="entry name" value="Aminoglycoside_PTrfase"/>
</dbReference>
<dbReference type="Gene3D" id="3.40.640.10">
    <property type="entry name" value="Type I PLP-dependent aspartate aminotransferase-like (Major domain)"/>
    <property type="match status" value="1"/>
</dbReference>
<feature type="domain" description="M23ase beta-sheet core" evidence="4">
    <location>
        <begin position="446"/>
        <end position="545"/>
    </location>
</feature>
<dbReference type="Pfam" id="PF01636">
    <property type="entry name" value="APH"/>
    <property type="match status" value="1"/>
</dbReference>
<dbReference type="PANTHER" id="PTHR45688">
    <property type="match status" value="1"/>
</dbReference>
<dbReference type="Gene3D" id="2.70.70.10">
    <property type="entry name" value="Glucose Permease (Domain IIA)"/>
    <property type="match status" value="1"/>
</dbReference>
<comment type="similarity">
    <text evidence="2">Belongs to the class-III pyridoxal-phosphate-dependent aminotransferase family.</text>
</comment>
<dbReference type="Gene3D" id="3.90.1150.10">
    <property type="entry name" value="Aspartate Aminotransferase, domain 1"/>
    <property type="match status" value="1"/>
</dbReference>
<dbReference type="SUPFAM" id="SSF51261">
    <property type="entry name" value="Duplicated hybrid motif"/>
    <property type="match status" value="1"/>
</dbReference>
<keyword evidence="6" id="KW-0808">Transferase</keyword>
<keyword evidence="3" id="KW-0663">Pyridoxal phosphate</keyword>
<dbReference type="SUPFAM" id="SSF56112">
    <property type="entry name" value="Protein kinase-like (PK-like)"/>
    <property type="match status" value="1"/>
</dbReference>
<dbReference type="SUPFAM" id="SSF53383">
    <property type="entry name" value="PLP-dependent transferases"/>
    <property type="match status" value="1"/>
</dbReference>
<dbReference type="InterPro" id="IPR015421">
    <property type="entry name" value="PyrdxlP-dep_Trfase_major"/>
</dbReference>
<evidence type="ECO:0000259" key="5">
    <source>
        <dbReference type="Pfam" id="PF01636"/>
    </source>
</evidence>
<evidence type="ECO:0000256" key="3">
    <source>
        <dbReference type="ARBA" id="ARBA00022898"/>
    </source>
</evidence>
<dbReference type="InterPro" id="IPR015422">
    <property type="entry name" value="PyrdxlP-dep_Trfase_small"/>
</dbReference>
<evidence type="ECO:0000313" key="7">
    <source>
        <dbReference type="Proteomes" id="UP001059380"/>
    </source>
</evidence>
<organism evidence="6 7">
    <name type="scientific">Occallatibacter riparius</name>
    <dbReference type="NCBI Taxonomy" id="1002689"/>
    <lineage>
        <taxon>Bacteria</taxon>
        <taxon>Pseudomonadati</taxon>
        <taxon>Acidobacteriota</taxon>
        <taxon>Terriglobia</taxon>
        <taxon>Terriglobales</taxon>
        <taxon>Acidobacteriaceae</taxon>
        <taxon>Occallatibacter</taxon>
    </lineage>
</organism>
<evidence type="ECO:0000313" key="6">
    <source>
        <dbReference type="EMBL" id="UWZ86827.1"/>
    </source>
</evidence>
<gene>
    <name evidence="6" type="ORF">MOP44_12965</name>
</gene>
<dbReference type="AlphaFoldDB" id="A0A9J7BVC1"/>
<dbReference type="RefSeq" id="WP_260796464.1">
    <property type="nucleotide sequence ID" value="NZ_CP093313.1"/>
</dbReference>
<dbReference type="CDD" id="cd12797">
    <property type="entry name" value="M23_peptidase"/>
    <property type="match status" value="1"/>
</dbReference>
<dbReference type="InterPro" id="IPR016047">
    <property type="entry name" value="M23ase_b-sheet_dom"/>
</dbReference>
<proteinExistence type="inferred from homology"/>
<keyword evidence="7" id="KW-1185">Reference proteome</keyword>
<dbReference type="Pfam" id="PF00202">
    <property type="entry name" value="Aminotran_3"/>
    <property type="match status" value="1"/>
</dbReference>
<dbReference type="PROSITE" id="PS00600">
    <property type="entry name" value="AA_TRANSFER_CLASS_3"/>
    <property type="match status" value="1"/>
</dbReference>
<sequence length="1024" mass="112759">MNSEAGSSQTILPDEAVQLVRDLYEFEVSASSLPGEYDNNFHIVTSDGRAFVLKVMHSSRDRAFIDMQCSALTHLAERAPGLALQRVQLTRSGEAFVRTTLRNGEERFVWLLSFLPGRVLAEVRPHTPELLRNLGSLLGHIDLALQDFSHPAAAREFKWDLAQAAWIREYLFHIEDPSRRALVEQVLEQYEKQVVPQLPTLRKSVIYGDANDYNVLVSCTDGPSGQGIGVIDFGDMHHGLVVAEPAVAAAYAVLGKSEPLEAAASLVEGFHSVFPLLETELAILFPLIRMRLAVSVVNSAHRKTLVPDDPYVTISEAPAWDALARLANIHERFAHYVFRNACGLPPMRGGQHFRQSLATIGKTAASVVDLDLRTEPCLVFDLSVASTFLGADPKASQTPALTLAIERELRAANASVGVGRYDEPRLLYTSPLFGTNENAVDERRTVHLGIDLFLDAGSNARAPLDGQVHIIADNLAPLDYGPIVILKHLTDDAVEFFTLYGHLSKESIAKLSTGQPVTRGEAFANIGAAAENGGWPPHLHFQIITDLLELNEKFPGVARASERAIWTDLCPDPNLLLGIPSERFPSRERSLSDTLLERRSLMGPNLSVSYERPLKIVRGWRQYLYDDTGRAYLDVYNNVPLVGHSHPKVVDAVRKQLGLLNTNTRYLHDNVVRYAQRLTRTLPEPLRVCYFVNSGSEANELALRLARTHTNRDDIIVLEHAYHGHTNTLIDISPYKFNGPGGKGCKPWVHVAPIADDYRGIYRRGEPGLGIKYAGHVHDILNRLQIEGRGAAASIAETMPSVGGQIVFPPDYLAEVYRHVRAAGAVCIADEVQVGFGRLGTHFWGFETQGVIPDIVVLGKPIGNAFPLAAVITTPEIAASFDNGMEFFSTFGGNPVSCAAGLAVLDVLEEEQLQENAFRVGSGLRRRLKALQERHPLIGDVRGSGLFLGLDLVQDRATREAATEQASYICNRLRERGILTGTDGPFHNVIKLRPPLIFSDHDTELFVTTLETILEEDRAQPGTP</sequence>
<keyword evidence="6" id="KW-0032">Aminotransferase</keyword>
<dbReference type="NCBIfam" id="NF004799">
    <property type="entry name" value="PRK06148.1"/>
    <property type="match status" value="1"/>
</dbReference>